<protein>
    <submittedName>
        <fullName evidence="9">ABC-2 type transporter</fullName>
    </submittedName>
</protein>
<feature type="transmembrane region" description="Helical" evidence="7">
    <location>
        <begin position="574"/>
        <end position="596"/>
    </location>
</feature>
<evidence type="ECO:0000256" key="6">
    <source>
        <dbReference type="SAM" id="MobiDB-lite"/>
    </source>
</evidence>
<accession>A0A430FDB3</accession>
<dbReference type="NCBIfam" id="TIGR03062">
    <property type="entry name" value="pip_yhgE_Cterm"/>
    <property type="match status" value="1"/>
</dbReference>
<dbReference type="Pfam" id="PF12698">
    <property type="entry name" value="ABC2_membrane_3"/>
    <property type="match status" value="2"/>
</dbReference>
<dbReference type="InterPro" id="IPR017501">
    <property type="entry name" value="Phage_infect_YhgE_C"/>
</dbReference>
<organism evidence="9 10">
    <name type="scientific">Bifidobacterium callimiconis</name>
    <dbReference type="NCBI Taxonomy" id="2306973"/>
    <lineage>
        <taxon>Bacteria</taxon>
        <taxon>Bacillati</taxon>
        <taxon>Actinomycetota</taxon>
        <taxon>Actinomycetes</taxon>
        <taxon>Bifidobacteriales</taxon>
        <taxon>Bifidobacteriaceae</taxon>
        <taxon>Bifidobacterium</taxon>
    </lineage>
</organism>
<feature type="compositionally biased region" description="Low complexity" evidence="6">
    <location>
        <begin position="883"/>
        <end position="910"/>
    </location>
</feature>
<dbReference type="GO" id="GO:0140359">
    <property type="term" value="F:ABC-type transporter activity"/>
    <property type="evidence" value="ECO:0007669"/>
    <property type="project" value="InterPro"/>
</dbReference>
<evidence type="ECO:0000256" key="4">
    <source>
        <dbReference type="ARBA" id="ARBA00023136"/>
    </source>
</evidence>
<reference evidence="9 10" key="1">
    <citation type="submission" date="2018-09" db="EMBL/GenBank/DDBJ databases">
        <title>Characterization of the phylogenetic diversity of five novel species belonging to the genus Bifidobacterium.</title>
        <authorList>
            <person name="Lugli G.A."/>
            <person name="Duranti S."/>
            <person name="Milani C."/>
        </authorList>
    </citation>
    <scope>NUCLEOTIDE SEQUENCE [LARGE SCALE GENOMIC DNA]</scope>
    <source>
        <strain evidence="9 10">2028B</strain>
    </source>
</reference>
<dbReference type="RefSeq" id="WP_126030033.1">
    <property type="nucleotide sequence ID" value="NZ_QXGJ01000005.1"/>
</dbReference>
<dbReference type="OrthoDB" id="9811483at2"/>
<keyword evidence="4 7" id="KW-0472">Membrane</keyword>
<feature type="coiled-coil region" evidence="5">
    <location>
        <begin position="174"/>
        <end position="240"/>
    </location>
</feature>
<feature type="transmembrane region" description="Helical" evidence="7">
    <location>
        <begin position="630"/>
        <end position="652"/>
    </location>
</feature>
<dbReference type="EMBL" id="QXGJ01000005">
    <property type="protein sequence ID" value="RSX50845.1"/>
    <property type="molecule type" value="Genomic_DNA"/>
</dbReference>
<evidence type="ECO:0000259" key="8">
    <source>
        <dbReference type="Pfam" id="PF12698"/>
    </source>
</evidence>
<evidence type="ECO:0000256" key="2">
    <source>
        <dbReference type="ARBA" id="ARBA00022692"/>
    </source>
</evidence>
<feature type="transmembrane region" description="Helical" evidence="7">
    <location>
        <begin position="776"/>
        <end position="795"/>
    </location>
</feature>
<name>A0A430FDB3_9BIFI</name>
<feature type="transmembrane region" description="Helical" evidence="7">
    <location>
        <begin position="686"/>
        <end position="708"/>
    </location>
</feature>
<feature type="region of interest" description="Disordered" evidence="6">
    <location>
        <begin position="876"/>
        <end position="910"/>
    </location>
</feature>
<feature type="transmembrane region" description="Helical" evidence="7">
    <location>
        <begin position="21"/>
        <end position="44"/>
    </location>
</feature>
<dbReference type="NCBIfam" id="TIGR03061">
    <property type="entry name" value="pip_yhgE_Nterm"/>
    <property type="match status" value="1"/>
</dbReference>
<feature type="transmembrane region" description="Helical" evidence="7">
    <location>
        <begin position="807"/>
        <end position="829"/>
    </location>
</feature>
<comment type="subcellular location">
    <subcellularLocation>
        <location evidence="1">Membrane</location>
        <topology evidence="1">Multi-pass membrane protein</topology>
    </subcellularLocation>
</comment>
<gene>
    <name evidence="9" type="ORF">D2E23_1136</name>
</gene>
<evidence type="ECO:0000256" key="7">
    <source>
        <dbReference type="SAM" id="Phobius"/>
    </source>
</evidence>
<dbReference type="Gene3D" id="3.40.1710.10">
    <property type="entry name" value="abc type-2 transporter like domain"/>
    <property type="match status" value="1"/>
</dbReference>
<dbReference type="InterPro" id="IPR051328">
    <property type="entry name" value="T7SS_ABC-Transporter"/>
</dbReference>
<evidence type="ECO:0000256" key="5">
    <source>
        <dbReference type="SAM" id="Coils"/>
    </source>
</evidence>
<evidence type="ECO:0000256" key="3">
    <source>
        <dbReference type="ARBA" id="ARBA00022989"/>
    </source>
</evidence>
<dbReference type="AlphaFoldDB" id="A0A430FDB3"/>
<comment type="caution">
    <text evidence="9">The sequence shown here is derived from an EMBL/GenBank/DDBJ whole genome shotgun (WGS) entry which is preliminary data.</text>
</comment>
<dbReference type="GO" id="GO:0016020">
    <property type="term" value="C:membrane"/>
    <property type="evidence" value="ECO:0007669"/>
    <property type="project" value="UniProtKB-SubCell"/>
</dbReference>
<feature type="transmembrane region" description="Helical" evidence="7">
    <location>
        <begin position="532"/>
        <end position="554"/>
    </location>
</feature>
<keyword evidence="5" id="KW-0175">Coiled coil</keyword>
<dbReference type="PANTHER" id="PTHR43077">
    <property type="entry name" value="TRANSPORT PERMEASE YVFS-RELATED"/>
    <property type="match status" value="1"/>
</dbReference>
<dbReference type="InterPro" id="IPR013525">
    <property type="entry name" value="ABC2_TM"/>
</dbReference>
<dbReference type="PANTHER" id="PTHR43077:SF10">
    <property type="entry name" value="TRANSPORT PERMEASE PROTEIN"/>
    <property type="match status" value="1"/>
</dbReference>
<proteinExistence type="predicted"/>
<dbReference type="Proteomes" id="UP000288607">
    <property type="component" value="Unassembled WGS sequence"/>
</dbReference>
<feature type="domain" description="ABC-2 type transporter transmembrane" evidence="8">
    <location>
        <begin position="488"/>
        <end position="706"/>
    </location>
</feature>
<feature type="domain" description="ABC-2 type transporter transmembrane" evidence="8">
    <location>
        <begin position="28"/>
        <end position="185"/>
    </location>
</feature>
<evidence type="ECO:0000313" key="10">
    <source>
        <dbReference type="Proteomes" id="UP000288607"/>
    </source>
</evidence>
<keyword evidence="10" id="KW-1185">Reference proteome</keyword>
<keyword evidence="2 7" id="KW-0812">Transmembrane</keyword>
<keyword evidence="3 7" id="KW-1133">Transmembrane helix</keyword>
<evidence type="ECO:0000256" key="1">
    <source>
        <dbReference type="ARBA" id="ARBA00004141"/>
    </source>
</evidence>
<feature type="transmembrane region" description="Helical" evidence="7">
    <location>
        <begin position="602"/>
        <end position="623"/>
    </location>
</feature>
<evidence type="ECO:0000313" key="9">
    <source>
        <dbReference type="EMBL" id="RSX50845.1"/>
    </source>
</evidence>
<sequence>MRNVLRLVKRDLLRLAKVPAAWVICVGLIVIPSLYAWVNIYGFWDPYGNTSKIQVAVANEDKGTTNDLLGKLNLGDQIVQAMKSNTQLGWHYVSREQALDEVRSGKSYAAFVIPKDFSKDLATLLSGDFQQPKLQYYVNEKANAVAPKITDVGSTTLDTTINNTFVSTASQVIVSQLNGKLDDASQKITQAQTDASGSLDGTVDKLDAARNSIKDLHDTVDKAKAKAQNAKSTLADVKTQTGLLTDGLKQTSSLLTSTGDSINSFAANASGTLDKGSSLISTTSSKANVSVGKVAGTITTASGTVAGAIETGKSITDQNAQTISSLESVINTLPADSQLRTRLNEIVNGKTGNAGLKQRNQSLAQTLNNLDTINTDTVNTANTVAGATDTLDTTAQNTLNNVNDYRGTLTGTTIPQINSGLTQLAGVTGNLAGGITSQSNLLDQTNTILDQLSSTLDATGKALDQTDAGIKTLRDDVDTVRTDVNALVDSDAWSKITSGGKLDAEKISDFMFSPTTLKTTTLYPINSYGSGMAPLFTDLSLWVGAFVLMVIVKLEVDDEGIPGLTVRQAYMGRWLLLAILAVLQAIVCCVGDLIIGVQAANVPAFIGTGVITSLTYLSITYALSVTFQHVGKALCVVLVIVQIPGASGLYPIEMMPGFFRRLYPFFPFTYSIDAIRETIGGFYDGLYANAVGHLMLFVAASFILGLVLRPYLTNLNRLFAKEIEESDIIIGEQAEVPFRTYRFSQAMRAMADHAGYRTGVHRRAMRFAHHYPRLKLGGLIAGFVVPLALTLLFSLNPAFEDTSRKAVMLGAWVAWVLIIIGFLIAIEYIRDNIERQMRLGAMSDDEIRDLFSMRKYLKTIPLPSFGLPVRPVRTAAGGGRHGSGATSGTASGTAAGDGTSGNGTHTNSTN</sequence>
<dbReference type="InterPro" id="IPR017500">
    <property type="entry name" value="Phage_infect_YhgE_N"/>
</dbReference>